<comment type="caution">
    <text evidence="1">The sequence shown here is derived from an EMBL/GenBank/DDBJ whole genome shotgun (WGS) entry which is preliminary data.</text>
</comment>
<dbReference type="Proteomes" id="UP000324222">
    <property type="component" value="Unassembled WGS sequence"/>
</dbReference>
<sequence length="182" mass="20563">MSLRCLRDSFPHFLIHVLPCRSPPLFIFQSLSSDVAFCQYGCSLHLCFIDCTAATGTDSYVLVEPLPCCSNSVMVKTFQPSYLAAKPPRALPNTFKIAREGCLIPPSRPKRALVKAIPLLLHSPACHSRKHQSLWAGNSDLRHGTTTRRRISLTDLVVLHLSLLRDIQFNPFSIEMHFYHEF</sequence>
<evidence type="ECO:0000313" key="1">
    <source>
        <dbReference type="EMBL" id="MPC85903.1"/>
    </source>
</evidence>
<dbReference type="AlphaFoldDB" id="A0A5B7IU40"/>
<proteinExistence type="predicted"/>
<reference evidence="1 2" key="1">
    <citation type="submission" date="2019-05" db="EMBL/GenBank/DDBJ databases">
        <title>Another draft genome of Portunus trituberculatus and its Hox gene families provides insights of decapod evolution.</title>
        <authorList>
            <person name="Jeong J.-H."/>
            <person name="Song I."/>
            <person name="Kim S."/>
            <person name="Choi T."/>
            <person name="Kim D."/>
            <person name="Ryu S."/>
            <person name="Kim W."/>
        </authorList>
    </citation>
    <scope>NUCLEOTIDE SEQUENCE [LARGE SCALE GENOMIC DNA]</scope>
    <source>
        <tissue evidence="1">Muscle</tissue>
    </source>
</reference>
<name>A0A5B7IU40_PORTR</name>
<gene>
    <name evidence="1" type="ORF">E2C01_080702</name>
</gene>
<evidence type="ECO:0000313" key="2">
    <source>
        <dbReference type="Proteomes" id="UP000324222"/>
    </source>
</evidence>
<protein>
    <submittedName>
        <fullName evidence="1">Uncharacterized protein</fullName>
    </submittedName>
</protein>
<accession>A0A5B7IU40</accession>
<keyword evidence="2" id="KW-1185">Reference proteome</keyword>
<organism evidence="1 2">
    <name type="scientific">Portunus trituberculatus</name>
    <name type="common">Swimming crab</name>
    <name type="synonym">Neptunus trituberculatus</name>
    <dbReference type="NCBI Taxonomy" id="210409"/>
    <lineage>
        <taxon>Eukaryota</taxon>
        <taxon>Metazoa</taxon>
        <taxon>Ecdysozoa</taxon>
        <taxon>Arthropoda</taxon>
        <taxon>Crustacea</taxon>
        <taxon>Multicrustacea</taxon>
        <taxon>Malacostraca</taxon>
        <taxon>Eumalacostraca</taxon>
        <taxon>Eucarida</taxon>
        <taxon>Decapoda</taxon>
        <taxon>Pleocyemata</taxon>
        <taxon>Brachyura</taxon>
        <taxon>Eubrachyura</taxon>
        <taxon>Portunoidea</taxon>
        <taxon>Portunidae</taxon>
        <taxon>Portuninae</taxon>
        <taxon>Portunus</taxon>
    </lineage>
</organism>
<dbReference type="EMBL" id="VSRR010069938">
    <property type="protein sequence ID" value="MPC85903.1"/>
    <property type="molecule type" value="Genomic_DNA"/>
</dbReference>